<dbReference type="SUPFAM" id="SSF74853">
    <property type="entry name" value="Lamin A/C globular tail domain"/>
    <property type="match status" value="1"/>
</dbReference>
<proteinExistence type="predicted"/>
<evidence type="ECO:0000313" key="4">
    <source>
        <dbReference type="Proteomes" id="UP000644441"/>
    </source>
</evidence>
<dbReference type="Pfam" id="PF00932">
    <property type="entry name" value="LTD"/>
    <property type="match status" value="1"/>
</dbReference>
<dbReference type="EMBL" id="ARXR01000005">
    <property type="protein sequence ID" value="MBF5052278.1"/>
    <property type="molecule type" value="Genomic_DNA"/>
</dbReference>
<dbReference type="NCBIfam" id="NF033681">
    <property type="entry name" value="ExeM_NucH_DNase"/>
    <property type="match status" value="1"/>
</dbReference>
<dbReference type="CDD" id="cd04486">
    <property type="entry name" value="YhcR_OBF_like"/>
    <property type="match status" value="1"/>
</dbReference>
<reference evidence="3 4" key="1">
    <citation type="submission" date="2012-09" db="EMBL/GenBank/DDBJ databases">
        <title>Genome Sequence of alkane-degrading Bacterium Alcanivorax venustensis ISO4.</title>
        <authorList>
            <person name="Lai Q."/>
            <person name="Shao Z."/>
        </authorList>
    </citation>
    <scope>NUCLEOTIDE SEQUENCE [LARGE SCALE GENOMIC DNA]</scope>
    <source>
        <strain evidence="3 4">ISO4</strain>
    </source>
</reference>
<keyword evidence="4" id="KW-1185">Reference proteome</keyword>
<dbReference type="SUPFAM" id="SSF56219">
    <property type="entry name" value="DNase I-like"/>
    <property type="match status" value="1"/>
</dbReference>
<feature type="domain" description="LTD" evidence="2">
    <location>
        <begin position="13"/>
        <end position="166"/>
    </location>
</feature>
<dbReference type="InterPro" id="IPR047971">
    <property type="entry name" value="ExeM-like"/>
</dbReference>
<dbReference type="InterPro" id="IPR036415">
    <property type="entry name" value="Lamin_tail_dom_sf"/>
</dbReference>
<dbReference type="InterPro" id="IPR036691">
    <property type="entry name" value="Endo/exonu/phosph_ase_sf"/>
</dbReference>
<dbReference type="CDD" id="cd10283">
    <property type="entry name" value="MnuA_DNase1-like"/>
    <property type="match status" value="1"/>
</dbReference>
<dbReference type="RefSeq" id="WP_194855298.1">
    <property type="nucleotide sequence ID" value="NZ_ARXR01000005.1"/>
</dbReference>
<dbReference type="PROSITE" id="PS51841">
    <property type="entry name" value="LTD"/>
    <property type="match status" value="1"/>
</dbReference>
<dbReference type="InterPro" id="IPR001322">
    <property type="entry name" value="Lamin_tail_dom"/>
</dbReference>
<name>A0ABS0ADQ5_9GAMM</name>
<dbReference type="Proteomes" id="UP000644441">
    <property type="component" value="Unassembled WGS sequence"/>
</dbReference>
<evidence type="ECO:0000259" key="2">
    <source>
        <dbReference type="PROSITE" id="PS51841"/>
    </source>
</evidence>
<sequence>MKALSWVIAGTLVAGGVHADVLISEYVEGSGFNKALELYNGGADTVSLDGYRLERYSNGGTDASGVLELDGESLAAGAVLVIVSSQAGAPLNGLGDISSGVISHNGDDAYVLRDADGVVDSFGRVGEDPGSAWGSGDTTTVNQTLRRLETVTTGDTVIDDAFDPADQWRAFPEDTLDGLGVYGEGAGDGGDDGGDPPPALGACGDADTPLSVVQGSGASTPLDGETVVVESVVSAVYPDLDGFFLMEPVADRDDNPATSEGLFVYAPDAAVNPGERVRLAGTAGEYFEQTQVSLQGEPLVCAVEQTLEPVAFTLPFADWSAPEALEGMLVNVSQTLTVTEVYDLARFGSVVLAEERQWIPTQVAEPGAPAKAVADRNALGSIVLDDGLNIQNPEPVRYPEGGLAATNTLRVGDRVDPDFHAVVSYSFEEWRLQPVDEITFRAANPRPAAPPRAPGSNLRVAAFNVLNFFNGDGQGGGFPTARGADNAEELARQKAKLVAALTALDADIIGLMEIENDGYGPDSAIAELAEALGPAWRFVAHGEAGLGSDAIAVGLLYRDDVVAEAGEAATLDTGAFGNETNRQPLAQSFRLLNNDQVLTLVVNHFKSKGSCPDDGVNAAQDDGQSCWNAERTQAAEDQLAWLAGQPTGVADEDVLVLGDLNAYALEDPVRAFQDQGFVDLLTRFQGDQAYSYIFDGETGHLDHALASPSLDARVVDAGAWHINADEPRALDYNQDFKSDQQIDDFFAADAYRSSDHDPLHVDLNLTADDGEAAPPADDDSGGGGGLGWLWLALVLAAGRRRRA</sequence>
<dbReference type="PANTHER" id="PTHR42834">
    <property type="entry name" value="ENDONUCLEASE/EXONUCLEASE/PHOSPHATASE FAMILY PROTEIN (AFU_ORTHOLOGUE AFUA_3G09210)"/>
    <property type="match status" value="1"/>
</dbReference>
<protein>
    <submittedName>
        <fullName evidence="3">Extracellular nuclease</fullName>
    </submittedName>
</protein>
<comment type="caution">
    <text evidence="3">The sequence shown here is derived from an EMBL/GenBank/DDBJ whole genome shotgun (WGS) entry which is preliminary data.</text>
</comment>
<accession>A0ABS0ADQ5</accession>
<gene>
    <name evidence="3" type="ORF">ISO4_00880</name>
</gene>
<dbReference type="Gene3D" id="3.60.10.10">
    <property type="entry name" value="Endonuclease/exonuclease/phosphatase"/>
    <property type="match status" value="1"/>
</dbReference>
<dbReference type="InterPro" id="IPR005135">
    <property type="entry name" value="Endo/exonuclease/phosphatase"/>
</dbReference>
<organism evidence="3 4">
    <name type="scientific">Alloalcanivorax venustensis ISO4</name>
    <dbReference type="NCBI Taxonomy" id="1177184"/>
    <lineage>
        <taxon>Bacteria</taxon>
        <taxon>Pseudomonadati</taxon>
        <taxon>Pseudomonadota</taxon>
        <taxon>Gammaproteobacteria</taxon>
        <taxon>Oceanospirillales</taxon>
        <taxon>Alcanivoracaceae</taxon>
        <taxon>Alloalcanivorax</taxon>
    </lineage>
</organism>
<evidence type="ECO:0000256" key="1">
    <source>
        <dbReference type="SAM" id="MobiDB-lite"/>
    </source>
</evidence>
<dbReference type="PANTHER" id="PTHR42834:SF1">
    <property type="entry name" value="ENDONUCLEASE_EXONUCLEASE_PHOSPHATASE FAMILY PROTEIN (AFU_ORTHOLOGUE AFUA_3G09210)"/>
    <property type="match status" value="1"/>
</dbReference>
<dbReference type="Pfam" id="PF03372">
    <property type="entry name" value="Exo_endo_phos"/>
    <property type="match status" value="1"/>
</dbReference>
<evidence type="ECO:0000313" key="3">
    <source>
        <dbReference type="EMBL" id="MBF5052278.1"/>
    </source>
</evidence>
<feature type="region of interest" description="Disordered" evidence="1">
    <location>
        <begin position="185"/>
        <end position="205"/>
    </location>
</feature>